<dbReference type="GeneID" id="136088698"/>
<dbReference type="RefSeq" id="XP_065669214.1">
    <property type="nucleotide sequence ID" value="XM_065813142.1"/>
</dbReference>
<sequence length="272" mass="31167">MNCASVIENRKKYAKAAMTKAIKRAVSDSDISQPLRLKSNTNEVLEVANEAYLVTVSNNVQTSLEAEVLMETTFMQRNNARETVGFSTELELFKSYFLSAENVYNESKRMLQVYELNKNSPYKDNGLGFEGVQVLLKDSLRNICLKWAPFLKRYSSLLNLVKMVNPTMASSESNIIGFQFIVARCRQKMVEFTEKNMIRLQYENGDFAVRYDKFSIPCANLIEVLLVSTSLSVAFNLIHCRKQEAVFEILEIMMQIRKMSNIKIVKSIMLLL</sequence>
<evidence type="ECO:0000313" key="1">
    <source>
        <dbReference type="Proteomes" id="UP001652625"/>
    </source>
</evidence>
<keyword evidence="1" id="KW-1185">Reference proteome</keyword>
<organism evidence="1 2">
    <name type="scientific">Hydra vulgaris</name>
    <name type="common">Hydra</name>
    <name type="synonym">Hydra attenuata</name>
    <dbReference type="NCBI Taxonomy" id="6087"/>
    <lineage>
        <taxon>Eukaryota</taxon>
        <taxon>Metazoa</taxon>
        <taxon>Cnidaria</taxon>
        <taxon>Hydrozoa</taxon>
        <taxon>Hydroidolina</taxon>
        <taxon>Anthoathecata</taxon>
        <taxon>Aplanulata</taxon>
        <taxon>Hydridae</taxon>
        <taxon>Hydra</taxon>
    </lineage>
</organism>
<dbReference type="Proteomes" id="UP001652625">
    <property type="component" value="Chromosome 12"/>
</dbReference>
<accession>A0ABM4D4K5</accession>
<name>A0ABM4D4K5_HYDVU</name>
<reference evidence="2" key="1">
    <citation type="submission" date="2025-08" db="UniProtKB">
        <authorList>
            <consortium name="RefSeq"/>
        </authorList>
    </citation>
    <scope>IDENTIFICATION</scope>
</reference>
<evidence type="ECO:0000313" key="2">
    <source>
        <dbReference type="RefSeq" id="XP_065669214.1"/>
    </source>
</evidence>
<gene>
    <name evidence="2" type="primary">LOC136088698</name>
</gene>
<protein>
    <submittedName>
        <fullName evidence="2">Uncharacterized protein LOC136088698</fullName>
    </submittedName>
</protein>
<proteinExistence type="predicted"/>